<dbReference type="GO" id="GO:0009610">
    <property type="term" value="P:response to symbiotic fungus"/>
    <property type="evidence" value="ECO:0007669"/>
    <property type="project" value="UniProtKB-ARBA"/>
</dbReference>
<evidence type="ECO:0000313" key="6">
    <source>
        <dbReference type="Proteomes" id="UP000242715"/>
    </source>
</evidence>
<reference evidence="6" key="1">
    <citation type="journal article" date="2017" name="Front. Plant Sci.">
        <title>Climate Clever Clovers: New Paradigm to Reduce the Environmental Footprint of Ruminants by Breeding Low Methanogenic Forages Utilizing Haplotype Variation.</title>
        <authorList>
            <person name="Kaur P."/>
            <person name="Appels R."/>
            <person name="Bayer P.E."/>
            <person name="Keeble-Gagnere G."/>
            <person name="Wang J."/>
            <person name="Hirakawa H."/>
            <person name="Shirasawa K."/>
            <person name="Vercoe P."/>
            <person name="Stefanova K."/>
            <person name="Durmic Z."/>
            <person name="Nichols P."/>
            <person name="Revell C."/>
            <person name="Isobe S.N."/>
            <person name="Edwards D."/>
            <person name="Erskine W."/>
        </authorList>
    </citation>
    <scope>NUCLEOTIDE SEQUENCE [LARGE SCALE GENOMIC DNA]</scope>
    <source>
        <strain evidence="6">cv. Daliak</strain>
    </source>
</reference>
<gene>
    <name evidence="5" type="ORF">TSUD_254230</name>
</gene>
<dbReference type="EMBL" id="DF973989">
    <property type="protein sequence ID" value="GAU43694.1"/>
    <property type="molecule type" value="Genomic_DNA"/>
</dbReference>
<dbReference type="SUPFAM" id="SSF49899">
    <property type="entry name" value="Concanavalin A-like lectins/glucanases"/>
    <property type="match status" value="1"/>
</dbReference>
<dbReference type="InterPro" id="IPR013320">
    <property type="entry name" value="ConA-like_dom_sf"/>
</dbReference>
<comment type="similarity">
    <text evidence="1">Belongs to the leguminous lectin family.</text>
</comment>
<dbReference type="PANTHER" id="PTHR32401">
    <property type="entry name" value="CONCANAVALIN A-LIKE LECTIN FAMILY PROTEIN"/>
    <property type="match status" value="1"/>
</dbReference>
<keyword evidence="3" id="KW-0732">Signal</keyword>
<name>A0A2Z6NGX4_TRISU</name>
<dbReference type="AlphaFoldDB" id="A0A2Z6NGX4"/>
<protein>
    <recommendedName>
        <fullName evidence="4">Legume lectin domain-containing protein</fullName>
    </recommendedName>
</protein>
<keyword evidence="6" id="KW-1185">Reference proteome</keyword>
<dbReference type="InterPro" id="IPR001220">
    <property type="entry name" value="Legume_lectin_dom"/>
</dbReference>
<keyword evidence="2" id="KW-0430">Lectin</keyword>
<evidence type="ECO:0000256" key="3">
    <source>
        <dbReference type="SAM" id="SignalP"/>
    </source>
</evidence>
<feature type="chain" id="PRO_5016326490" description="Legume lectin domain-containing protein" evidence="3">
    <location>
        <begin position="25"/>
        <end position="277"/>
    </location>
</feature>
<dbReference type="PANTHER" id="PTHR32401:SF48">
    <property type="entry name" value="LEGUME LECTIN DOMAIN-CONTAINING PROTEIN"/>
    <property type="match status" value="1"/>
</dbReference>
<sequence>MALHGKNPFMAILLLIFFVSSSYASSSAHTTVFEFEYPSFQSRGVRMVGDTFINQTTFSVQLITDHSTIRPAVSSLHSYGTMVYPSPILFFHHGRRTNKACSFTTNFSFSISHTNYSFYGEGFSFFITPTSPSNASPAMFGLPNRQPFFAVAFDTKSIEYSSISININYLERSQERSPWKTVQIDEQFMDLQSGDRFYSWIEYDSSIDFLSVFLSKDIHHPSVPFIVVADLLYSFLRDHTFMDVGFSGLSIKKSEIYSIHSWNFTSKVENKLIKDKL</sequence>
<dbReference type="InterPro" id="IPR050258">
    <property type="entry name" value="Leguminous_Lectin"/>
</dbReference>
<feature type="signal peptide" evidence="3">
    <location>
        <begin position="1"/>
        <end position="24"/>
    </location>
</feature>
<evidence type="ECO:0000256" key="1">
    <source>
        <dbReference type="ARBA" id="ARBA00007606"/>
    </source>
</evidence>
<evidence type="ECO:0000259" key="4">
    <source>
        <dbReference type="Pfam" id="PF00139"/>
    </source>
</evidence>
<evidence type="ECO:0000313" key="5">
    <source>
        <dbReference type="EMBL" id="GAU43694.1"/>
    </source>
</evidence>
<feature type="domain" description="Legume lectin" evidence="4">
    <location>
        <begin position="34"/>
        <end position="271"/>
    </location>
</feature>
<dbReference type="GO" id="GO:0030246">
    <property type="term" value="F:carbohydrate binding"/>
    <property type="evidence" value="ECO:0007669"/>
    <property type="project" value="UniProtKB-KW"/>
</dbReference>
<organism evidence="5 6">
    <name type="scientific">Trifolium subterraneum</name>
    <name type="common">Subterranean clover</name>
    <dbReference type="NCBI Taxonomy" id="3900"/>
    <lineage>
        <taxon>Eukaryota</taxon>
        <taxon>Viridiplantae</taxon>
        <taxon>Streptophyta</taxon>
        <taxon>Embryophyta</taxon>
        <taxon>Tracheophyta</taxon>
        <taxon>Spermatophyta</taxon>
        <taxon>Magnoliopsida</taxon>
        <taxon>eudicotyledons</taxon>
        <taxon>Gunneridae</taxon>
        <taxon>Pentapetalae</taxon>
        <taxon>rosids</taxon>
        <taxon>fabids</taxon>
        <taxon>Fabales</taxon>
        <taxon>Fabaceae</taxon>
        <taxon>Papilionoideae</taxon>
        <taxon>50 kb inversion clade</taxon>
        <taxon>NPAAA clade</taxon>
        <taxon>Hologalegina</taxon>
        <taxon>IRL clade</taxon>
        <taxon>Trifolieae</taxon>
        <taxon>Trifolium</taxon>
    </lineage>
</organism>
<accession>A0A2Z6NGX4</accession>
<dbReference type="Pfam" id="PF00139">
    <property type="entry name" value="Lectin_legB"/>
    <property type="match status" value="1"/>
</dbReference>
<dbReference type="Gene3D" id="2.60.120.200">
    <property type="match status" value="1"/>
</dbReference>
<evidence type="ECO:0000256" key="2">
    <source>
        <dbReference type="ARBA" id="ARBA00022734"/>
    </source>
</evidence>
<dbReference type="Proteomes" id="UP000242715">
    <property type="component" value="Unassembled WGS sequence"/>
</dbReference>
<proteinExistence type="inferred from homology"/>